<dbReference type="Proteomes" id="UP001243846">
    <property type="component" value="Unassembled WGS sequence"/>
</dbReference>
<feature type="domain" description="DUF306" evidence="2">
    <location>
        <begin position="35"/>
        <end position="125"/>
    </location>
</feature>
<evidence type="ECO:0000256" key="1">
    <source>
        <dbReference type="SAM" id="SignalP"/>
    </source>
</evidence>
<name>A0ABT8D6X9_9RHOB</name>
<dbReference type="Gene3D" id="2.40.128.270">
    <property type="match status" value="1"/>
</dbReference>
<comment type="caution">
    <text evidence="3">The sequence shown here is derived from an EMBL/GenBank/DDBJ whole genome shotgun (WGS) entry which is preliminary data.</text>
</comment>
<reference evidence="4" key="1">
    <citation type="journal article" date="2019" name="Int. J. Syst. Evol. Microbiol.">
        <title>The Global Catalogue of Microorganisms (GCM) 10K type strain sequencing project: providing services to taxonomists for standard genome sequencing and annotation.</title>
        <authorList>
            <consortium name="The Broad Institute Genomics Platform"/>
            <consortium name="The Broad Institute Genome Sequencing Center for Infectious Disease"/>
            <person name="Wu L."/>
            <person name="Ma J."/>
        </authorList>
    </citation>
    <scope>NUCLEOTIDE SEQUENCE [LARGE SCALE GENOMIC DNA]</scope>
    <source>
        <strain evidence="4">CECT 8482</strain>
    </source>
</reference>
<keyword evidence="1" id="KW-0732">Signal</keyword>
<sequence>MNRILALSAAAAAVLGLAACEPTGTTAGAPGAVPTGDFVLVGIGADAVPTRDVLLTIAADGSISGQGPCNSYSASQTAVPPAFQLGPMVSSRAACPAHKGLEGRYLQALQGATGITYDGGVLKISGPTYLTFEPGRPASMVAAGNSAVNTTAAAVDAAR</sequence>
<dbReference type="InterPro" id="IPR038670">
    <property type="entry name" value="HslJ-like_sf"/>
</dbReference>
<evidence type="ECO:0000259" key="2">
    <source>
        <dbReference type="Pfam" id="PF03724"/>
    </source>
</evidence>
<feature type="signal peptide" evidence="1">
    <location>
        <begin position="1"/>
        <end position="18"/>
    </location>
</feature>
<gene>
    <name evidence="3" type="ORF">QWZ10_11435</name>
</gene>
<evidence type="ECO:0000313" key="4">
    <source>
        <dbReference type="Proteomes" id="UP001243846"/>
    </source>
</evidence>
<dbReference type="InterPro" id="IPR005184">
    <property type="entry name" value="DUF306_Meta_HslJ"/>
</dbReference>
<dbReference type="PROSITE" id="PS51257">
    <property type="entry name" value="PROKAR_LIPOPROTEIN"/>
    <property type="match status" value="1"/>
</dbReference>
<evidence type="ECO:0000313" key="3">
    <source>
        <dbReference type="EMBL" id="MDN3712245.1"/>
    </source>
</evidence>
<dbReference type="EMBL" id="JAUFRC010000001">
    <property type="protein sequence ID" value="MDN3712245.1"/>
    <property type="molecule type" value="Genomic_DNA"/>
</dbReference>
<organism evidence="3 4">
    <name type="scientific">Paracoccus cavernae</name>
    <dbReference type="NCBI Taxonomy" id="1571207"/>
    <lineage>
        <taxon>Bacteria</taxon>
        <taxon>Pseudomonadati</taxon>
        <taxon>Pseudomonadota</taxon>
        <taxon>Alphaproteobacteria</taxon>
        <taxon>Rhodobacterales</taxon>
        <taxon>Paracoccaceae</taxon>
        <taxon>Paracoccus</taxon>
    </lineage>
</organism>
<proteinExistence type="predicted"/>
<feature type="chain" id="PRO_5046077020" evidence="1">
    <location>
        <begin position="19"/>
        <end position="159"/>
    </location>
</feature>
<accession>A0ABT8D6X9</accession>
<protein>
    <submittedName>
        <fullName evidence="3">META domain-containing protein</fullName>
    </submittedName>
</protein>
<dbReference type="RefSeq" id="WP_377687753.1">
    <property type="nucleotide sequence ID" value="NZ_JBHMDZ010000046.1"/>
</dbReference>
<keyword evidence="4" id="KW-1185">Reference proteome</keyword>
<dbReference type="Pfam" id="PF03724">
    <property type="entry name" value="META"/>
    <property type="match status" value="1"/>
</dbReference>